<gene>
    <name evidence="2" type="ORF">ADEAN_000168000</name>
</gene>
<accession>A0A7G2C3Y4</accession>
<keyword evidence="3" id="KW-1185">Reference proteome</keyword>
<evidence type="ECO:0000313" key="2">
    <source>
        <dbReference type="EMBL" id="CAD2214235.1"/>
    </source>
</evidence>
<dbReference type="PANTHER" id="PTHR39666:SF1">
    <property type="entry name" value="NUCLEAR PORE COMPLEX NUP2_50_61 DOMAIN-CONTAINING PROTEIN"/>
    <property type="match status" value="1"/>
</dbReference>
<feature type="compositionally biased region" description="Polar residues" evidence="1">
    <location>
        <begin position="99"/>
        <end position="116"/>
    </location>
</feature>
<dbReference type="VEuPathDB" id="TriTrypDB:ADEAN_000168000"/>
<feature type="region of interest" description="Disordered" evidence="1">
    <location>
        <begin position="92"/>
        <end position="163"/>
    </location>
</feature>
<sequence>MRFRILGPPVEQICLVEGKHSDKFEKIFKKIEKALKYKGKLWDEFQLHTGRQIEGTKRVEALPTIVKPTDTPDSLQLTQDKKDPPLLFILRPKGAPLANTPSKVQDIPSQQGSVPNTPGEATPASTPRREATPGATDSNVVSPAPVTTPAAKSETTVPNPGASYFDRLTAIYTKYEPSKLSKVNGTLKRFAGREEEVIQQLVKLYGPEPVIETPASKVETPPKAAEPPQQQPAPRTPTPEKAAVPEESPHSEPQVSPPTSPASQGMDADTLTHTPRSTSLSSPTHETVNEAYTYHDRLRAIYTVHDPPKVSAVDGTLKKYKGKEEAVIRQLVKKYGSEPIIGVDVQLSHTDKAYRDRLTAIYQKYDPSKLHTVEGTLQKFKGKEEQVIKKLVERYGPEPVAAEERDVSEYRKKITEIIEQHDPENLHMVEPLLENFVGREGEIIKKLNEKYAIGEPKEEEEKPQEKQEQKPVEEVKKERTPPVTPVVSFVAASPLRSTESKPVEGIGSLHRRGPRLPAATAPNAVHQGHLYPRQGRERERPSGGRGHRTHLPCQRGGAPLRYGGAAGRRGPPPHHLTPSGETGTGVGVVPS</sequence>
<feature type="compositionally biased region" description="Gly residues" evidence="1">
    <location>
        <begin position="582"/>
        <end position="591"/>
    </location>
</feature>
<dbReference type="Proteomes" id="UP000515908">
    <property type="component" value="Chromosome 03"/>
</dbReference>
<organism evidence="2 3">
    <name type="scientific">Angomonas deanei</name>
    <dbReference type="NCBI Taxonomy" id="59799"/>
    <lineage>
        <taxon>Eukaryota</taxon>
        <taxon>Discoba</taxon>
        <taxon>Euglenozoa</taxon>
        <taxon>Kinetoplastea</taxon>
        <taxon>Metakinetoplastina</taxon>
        <taxon>Trypanosomatida</taxon>
        <taxon>Trypanosomatidae</taxon>
        <taxon>Strigomonadinae</taxon>
        <taxon>Angomonas</taxon>
    </lineage>
</organism>
<dbReference type="EMBL" id="LR877147">
    <property type="protein sequence ID" value="CAD2214235.1"/>
    <property type="molecule type" value="Genomic_DNA"/>
</dbReference>
<dbReference type="OrthoDB" id="277199at2759"/>
<feature type="compositionally biased region" description="Polar residues" evidence="1">
    <location>
        <begin position="271"/>
        <end position="286"/>
    </location>
</feature>
<feature type="region of interest" description="Disordered" evidence="1">
    <location>
        <begin position="455"/>
        <end position="591"/>
    </location>
</feature>
<dbReference type="AlphaFoldDB" id="A0A7G2C3Y4"/>
<name>A0A7G2C3Y4_9TRYP</name>
<dbReference type="PANTHER" id="PTHR39666">
    <property type="entry name" value="RANBP2-TYPE DOMAIN-CONTAINING PROTEIN"/>
    <property type="match status" value="1"/>
</dbReference>
<evidence type="ECO:0000256" key="1">
    <source>
        <dbReference type="SAM" id="MobiDB-lite"/>
    </source>
</evidence>
<feature type="compositionally biased region" description="Low complexity" evidence="1">
    <location>
        <begin position="219"/>
        <end position="228"/>
    </location>
</feature>
<proteinExistence type="predicted"/>
<reference evidence="2 3" key="1">
    <citation type="submission" date="2020-08" db="EMBL/GenBank/DDBJ databases">
        <authorList>
            <person name="Newling K."/>
            <person name="Davey J."/>
            <person name="Forrester S."/>
        </authorList>
    </citation>
    <scope>NUCLEOTIDE SEQUENCE [LARGE SCALE GENOMIC DNA]</scope>
    <source>
        <strain evidence="3">Crithidia deanei Carvalho (ATCC PRA-265)</strain>
    </source>
</reference>
<protein>
    <submittedName>
        <fullName evidence="2">Uncharacterized protein</fullName>
    </submittedName>
</protein>
<feature type="compositionally biased region" description="Basic and acidic residues" evidence="1">
    <location>
        <begin position="455"/>
        <end position="480"/>
    </location>
</feature>
<feature type="region of interest" description="Disordered" evidence="1">
    <location>
        <begin position="212"/>
        <end position="287"/>
    </location>
</feature>
<evidence type="ECO:0000313" key="3">
    <source>
        <dbReference type="Proteomes" id="UP000515908"/>
    </source>
</evidence>